<dbReference type="Proteomes" id="UP000542125">
    <property type="component" value="Unassembled WGS sequence"/>
</dbReference>
<dbReference type="GO" id="GO:0046872">
    <property type="term" value="F:metal ion binding"/>
    <property type="evidence" value="ECO:0007669"/>
    <property type="project" value="InterPro"/>
</dbReference>
<dbReference type="Gene3D" id="3.40.800.10">
    <property type="entry name" value="Ureohydrolase domain"/>
    <property type="match status" value="1"/>
</dbReference>
<dbReference type="AlphaFoldDB" id="A0A7Y9IT92"/>
<protein>
    <recommendedName>
        <fullName evidence="3">Arginase family protein</fullName>
    </recommendedName>
</protein>
<dbReference type="InterPro" id="IPR006035">
    <property type="entry name" value="Ureohydrolase"/>
</dbReference>
<comment type="caution">
    <text evidence="1">The sequence shown here is derived from an EMBL/GenBank/DDBJ whole genome shotgun (WGS) entry which is preliminary data.</text>
</comment>
<evidence type="ECO:0000313" key="1">
    <source>
        <dbReference type="EMBL" id="NYE82596.1"/>
    </source>
</evidence>
<name>A0A7Y9IT92_9BURK</name>
<organism evidence="1 2">
    <name type="scientific">Pigmentiphaga litoralis</name>
    <dbReference type="NCBI Taxonomy" id="516702"/>
    <lineage>
        <taxon>Bacteria</taxon>
        <taxon>Pseudomonadati</taxon>
        <taxon>Pseudomonadota</taxon>
        <taxon>Betaproteobacteria</taxon>
        <taxon>Burkholderiales</taxon>
        <taxon>Alcaligenaceae</taxon>
        <taxon>Pigmentiphaga</taxon>
    </lineage>
</organism>
<keyword evidence="2" id="KW-1185">Reference proteome</keyword>
<reference evidence="1 2" key="1">
    <citation type="submission" date="2020-07" db="EMBL/GenBank/DDBJ databases">
        <title>Genomic Encyclopedia of Type Strains, Phase IV (KMG-V): Genome sequencing to study the core and pangenomes of soil and plant-associated prokaryotes.</title>
        <authorList>
            <person name="Whitman W."/>
        </authorList>
    </citation>
    <scope>NUCLEOTIDE SEQUENCE [LARGE SCALE GENOMIC DNA]</scope>
    <source>
        <strain evidence="1 2">SAS40</strain>
    </source>
</reference>
<dbReference type="GO" id="GO:0016813">
    <property type="term" value="F:hydrolase activity, acting on carbon-nitrogen (but not peptide) bonds, in linear amidines"/>
    <property type="evidence" value="ECO:0007669"/>
    <property type="project" value="UniProtKB-ARBA"/>
</dbReference>
<sequence>MTPRRTPVALDFDGSIGALPGMTRIALGTWQEAIRFGCRVGVMDALSTQLAAALPREHGTVLMGSGDFHHVSWPLIERQRRRLDGKPFRIVVFDNHPDNMRFPFGVHCGSWVRRVALMPEVTHVHVVGITSADIGAASCWENYLAPLRRGKLTYWSVGVDTRWAQWAGVARGFRSFEHVDAMIDAFDGMLRGQPETTYLSIDKDAFSTDVVRTNWDQGRLLEAHVDRVIDSLGGQIVASDITGEVSSYVYRSRWKRWLSAADGQDIAVSAGDLAQWQAQQHALNARLVARISAVSG</sequence>
<accession>A0A7Y9IT92</accession>
<proteinExistence type="predicted"/>
<dbReference type="SUPFAM" id="SSF52768">
    <property type="entry name" value="Arginase/deacetylase"/>
    <property type="match status" value="1"/>
</dbReference>
<gene>
    <name evidence="1" type="ORF">FHW18_001867</name>
</gene>
<dbReference type="EMBL" id="JACBYR010000001">
    <property type="protein sequence ID" value="NYE82596.1"/>
    <property type="molecule type" value="Genomic_DNA"/>
</dbReference>
<evidence type="ECO:0008006" key="3">
    <source>
        <dbReference type="Google" id="ProtNLM"/>
    </source>
</evidence>
<dbReference type="InterPro" id="IPR023696">
    <property type="entry name" value="Ureohydrolase_dom_sf"/>
</dbReference>
<dbReference type="Pfam" id="PF00491">
    <property type="entry name" value="Arginase"/>
    <property type="match status" value="1"/>
</dbReference>
<evidence type="ECO:0000313" key="2">
    <source>
        <dbReference type="Proteomes" id="UP000542125"/>
    </source>
</evidence>